<comment type="cofactor">
    <cofactor evidence="1 11">
        <name>pyridoxal 5'-phosphate</name>
        <dbReference type="ChEBI" id="CHEBI:597326"/>
    </cofactor>
</comment>
<evidence type="ECO:0000313" key="13">
    <source>
        <dbReference type="EMBL" id="QJA06779.1"/>
    </source>
</evidence>
<keyword evidence="9" id="KW-0411">Iron-sulfur</keyword>
<evidence type="ECO:0000256" key="3">
    <source>
        <dbReference type="ARBA" id="ARBA00006490"/>
    </source>
</evidence>
<evidence type="ECO:0000256" key="8">
    <source>
        <dbReference type="ARBA" id="ARBA00023004"/>
    </source>
</evidence>
<evidence type="ECO:0000259" key="12">
    <source>
        <dbReference type="Pfam" id="PF00266"/>
    </source>
</evidence>
<protein>
    <recommendedName>
        <fullName evidence="4">cysteine desulfurase</fullName>
        <ecNumber evidence="4">2.8.1.7</ecNumber>
    </recommendedName>
</protein>
<dbReference type="InterPro" id="IPR020578">
    <property type="entry name" value="Aminotrans_V_PyrdxlP_BS"/>
</dbReference>
<dbReference type="PROSITE" id="PS00595">
    <property type="entry name" value="AA_TRANSFER_CLASS_5"/>
    <property type="match status" value="1"/>
</dbReference>
<dbReference type="InterPro" id="IPR016454">
    <property type="entry name" value="Cysteine_dSase"/>
</dbReference>
<dbReference type="GO" id="GO:0051536">
    <property type="term" value="F:iron-sulfur cluster binding"/>
    <property type="evidence" value="ECO:0007669"/>
    <property type="project" value="UniProtKB-KW"/>
</dbReference>
<dbReference type="InterPro" id="IPR015424">
    <property type="entry name" value="PyrdxlP-dep_Trfase"/>
</dbReference>
<dbReference type="AlphaFoldDB" id="A0A6H1WUF0"/>
<proteinExistence type="inferred from homology"/>
<name>A0A6H1WUF0_9BACT</name>
<evidence type="ECO:0000256" key="2">
    <source>
        <dbReference type="ARBA" id="ARBA00003120"/>
    </source>
</evidence>
<dbReference type="Gene3D" id="3.40.640.10">
    <property type="entry name" value="Type I PLP-dependent aspartate aminotransferase-like (Major domain)"/>
    <property type="match status" value="1"/>
</dbReference>
<dbReference type="EC" id="2.8.1.7" evidence="4"/>
<dbReference type="Gene3D" id="3.90.1150.10">
    <property type="entry name" value="Aspartate Aminotransferase, domain 1"/>
    <property type="match status" value="1"/>
</dbReference>
<dbReference type="PANTHER" id="PTHR11601">
    <property type="entry name" value="CYSTEINE DESULFURYLASE FAMILY MEMBER"/>
    <property type="match status" value="1"/>
</dbReference>
<dbReference type="GO" id="GO:0046872">
    <property type="term" value="F:metal ion binding"/>
    <property type="evidence" value="ECO:0007669"/>
    <property type="project" value="UniProtKB-KW"/>
</dbReference>
<evidence type="ECO:0000256" key="7">
    <source>
        <dbReference type="ARBA" id="ARBA00022898"/>
    </source>
</evidence>
<gene>
    <name evidence="13" type="ORF">FVE67_08245</name>
</gene>
<comment type="similarity">
    <text evidence="3">Belongs to the class-V pyridoxal-phosphate-dependent aminotransferase family. NifS/IscS subfamily.</text>
</comment>
<keyword evidence="6" id="KW-0479">Metal-binding</keyword>
<evidence type="ECO:0000256" key="6">
    <source>
        <dbReference type="ARBA" id="ARBA00022723"/>
    </source>
</evidence>
<keyword evidence="14" id="KW-1185">Reference proteome</keyword>
<organism evidence="13 14">
    <name type="scientific">Thermosulfurimonas marina</name>
    <dbReference type="NCBI Taxonomy" id="2047767"/>
    <lineage>
        <taxon>Bacteria</taxon>
        <taxon>Pseudomonadati</taxon>
        <taxon>Thermodesulfobacteriota</taxon>
        <taxon>Thermodesulfobacteria</taxon>
        <taxon>Thermodesulfobacteriales</taxon>
        <taxon>Thermodesulfobacteriaceae</taxon>
        <taxon>Thermosulfurimonas</taxon>
    </lineage>
</organism>
<evidence type="ECO:0000256" key="11">
    <source>
        <dbReference type="RuleBase" id="RU004504"/>
    </source>
</evidence>
<dbReference type="Proteomes" id="UP000501253">
    <property type="component" value="Chromosome"/>
</dbReference>
<dbReference type="Pfam" id="PF00266">
    <property type="entry name" value="Aminotran_5"/>
    <property type="match status" value="1"/>
</dbReference>
<evidence type="ECO:0000256" key="5">
    <source>
        <dbReference type="ARBA" id="ARBA00022679"/>
    </source>
</evidence>
<dbReference type="InterPro" id="IPR015421">
    <property type="entry name" value="PyrdxlP-dep_Trfase_major"/>
</dbReference>
<keyword evidence="7" id="KW-0663">Pyridoxal phosphate</keyword>
<dbReference type="InterPro" id="IPR000192">
    <property type="entry name" value="Aminotrans_V_dom"/>
</dbReference>
<dbReference type="GO" id="GO:0031071">
    <property type="term" value="F:cysteine desulfurase activity"/>
    <property type="evidence" value="ECO:0007669"/>
    <property type="project" value="UniProtKB-EC"/>
</dbReference>
<dbReference type="PANTHER" id="PTHR11601:SF34">
    <property type="entry name" value="CYSTEINE DESULFURASE"/>
    <property type="match status" value="1"/>
</dbReference>
<evidence type="ECO:0000256" key="10">
    <source>
        <dbReference type="ARBA" id="ARBA00050776"/>
    </source>
</evidence>
<dbReference type="EMBL" id="CP042909">
    <property type="protein sequence ID" value="QJA06779.1"/>
    <property type="molecule type" value="Genomic_DNA"/>
</dbReference>
<comment type="function">
    <text evidence="2">Catalyzes the removal of elemental sulfur atoms from cysteine to produce alanine. Seems to participate in the biosynthesis of the nitrogenase metalloclusters by providing the inorganic sulfur required for the Fe-S core formation.</text>
</comment>
<dbReference type="PIRSF" id="PIRSF005572">
    <property type="entry name" value="NifS"/>
    <property type="match status" value="1"/>
</dbReference>
<dbReference type="KEGG" id="tmai:FVE67_08245"/>
<evidence type="ECO:0000313" key="14">
    <source>
        <dbReference type="Proteomes" id="UP000501253"/>
    </source>
</evidence>
<accession>A0A6H1WUF0</accession>
<reference evidence="13 14" key="1">
    <citation type="submission" date="2019-08" db="EMBL/GenBank/DDBJ databases">
        <title>Complete genome sequence of Thermosulfurimonas marina SU872T, an anaerobic thermophilic chemolithoautotrophic bacterium isolated from a shallow marine hydrothermal vent.</title>
        <authorList>
            <person name="Allioux M."/>
            <person name="Jebbar M."/>
            <person name="Slobodkina G."/>
            <person name="Slobodkin A."/>
            <person name="Moalic Y."/>
            <person name="Frolova A."/>
            <person name="Shao Z."/>
            <person name="Alain K."/>
        </authorList>
    </citation>
    <scope>NUCLEOTIDE SEQUENCE [LARGE SCALE GENOMIC DNA]</scope>
    <source>
        <strain evidence="13 14">SU872</strain>
    </source>
</reference>
<keyword evidence="8" id="KW-0408">Iron</keyword>
<dbReference type="RefSeq" id="WP_168720130.1">
    <property type="nucleotide sequence ID" value="NZ_CP042909.1"/>
</dbReference>
<dbReference type="FunFam" id="3.40.640.10:FF:000084">
    <property type="entry name" value="IscS-like cysteine desulfurase"/>
    <property type="match status" value="1"/>
</dbReference>
<sequence length="368" mass="39484">MVYLDYNATTPVLPEALEAFRRAATEAFGNPGSGHAAGRRAREVLEEARRQVADLLGAQPEEIIFVSGGTEANNLALMGVALSRGSGHILVSRIEHPSVLEPALRLLEQGFSVDFLPVDGQGYVDPEEVRRRLKPETILVSVMLANNETGALQPVAEIARICREAGVLFHTDAAQAVGKIPVSVSLGVDLLTLAGHKMYAPKGIGALYVRRGIALSRIMHGAGQERGLRPGTEPVPLCAALGAAAEFALLDLPAEAERQKALREYLWEGLQEIEPQVVRHGDPDRTLPNTLSVAFPGRAASEILSRAEGLCASTGAACHDRRKALSHVLSAMGVPPELAQGTIRFSLGRFTTREDLDRALDLLNEALR</sequence>
<evidence type="ECO:0000256" key="9">
    <source>
        <dbReference type="ARBA" id="ARBA00023014"/>
    </source>
</evidence>
<evidence type="ECO:0000256" key="1">
    <source>
        <dbReference type="ARBA" id="ARBA00001933"/>
    </source>
</evidence>
<comment type="catalytic activity">
    <reaction evidence="10">
        <text>(sulfur carrier)-H + L-cysteine = (sulfur carrier)-SH + L-alanine</text>
        <dbReference type="Rhea" id="RHEA:43892"/>
        <dbReference type="Rhea" id="RHEA-COMP:14737"/>
        <dbReference type="Rhea" id="RHEA-COMP:14739"/>
        <dbReference type="ChEBI" id="CHEBI:29917"/>
        <dbReference type="ChEBI" id="CHEBI:35235"/>
        <dbReference type="ChEBI" id="CHEBI:57972"/>
        <dbReference type="ChEBI" id="CHEBI:64428"/>
        <dbReference type="EC" id="2.8.1.7"/>
    </reaction>
</comment>
<evidence type="ECO:0000256" key="4">
    <source>
        <dbReference type="ARBA" id="ARBA00012239"/>
    </source>
</evidence>
<keyword evidence="5" id="KW-0808">Transferase</keyword>
<dbReference type="SUPFAM" id="SSF53383">
    <property type="entry name" value="PLP-dependent transferases"/>
    <property type="match status" value="1"/>
</dbReference>
<feature type="domain" description="Aminotransferase class V" evidence="12">
    <location>
        <begin position="2"/>
        <end position="358"/>
    </location>
</feature>
<dbReference type="InterPro" id="IPR015422">
    <property type="entry name" value="PyrdxlP-dep_Trfase_small"/>
</dbReference>